<dbReference type="KEGG" id="min:Minf_1919"/>
<dbReference type="Proteomes" id="UP000009149">
    <property type="component" value="Chromosome"/>
</dbReference>
<gene>
    <name evidence="1" type="ordered locus">Minf_1919</name>
</gene>
<organism evidence="1 2">
    <name type="scientific">Methylacidiphilum infernorum (isolate V4)</name>
    <name type="common">Methylokorus infernorum (strain V4)</name>
    <dbReference type="NCBI Taxonomy" id="481448"/>
    <lineage>
        <taxon>Bacteria</taxon>
        <taxon>Pseudomonadati</taxon>
        <taxon>Verrucomicrobiota</taxon>
        <taxon>Methylacidiphilae</taxon>
        <taxon>Methylacidiphilales</taxon>
        <taxon>Methylacidiphilaceae</taxon>
        <taxon>Methylacidiphilum (ex Ratnadevi et al. 2023)</taxon>
    </lineage>
</organism>
<dbReference type="HOGENOM" id="CLU_2936306_0_0_0"/>
<reference evidence="1 2" key="1">
    <citation type="journal article" date="2008" name="Biol. Direct">
        <title>Complete genome sequence of the extremely acidophilic methanotroph isolate V4, Methylacidiphilum infernorum, a representative of the bacterial phylum Verrucomicrobia.</title>
        <authorList>
            <person name="Hou S."/>
            <person name="Makarova K.S."/>
            <person name="Saw J.H."/>
            <person name="Senin P."/>
            <person name="Ly B.V."/>
            <person name="Zhou Z."/>
            <person name="Ren Y."/>
            <person name="Wang J."/>
            <person name="Galperin M.Y."/>
            <person name="Omelchenko M.V."/>
            <person name="Wolf Y.I."/>
            <person name="Yutin N."/>
            <person name="Koonin E.V."/>
            <person name="Stott M.B."/>
            <person name="Mountain B.W."/>
            <person name="Crowe M.A."/>
            <person name="Smirnova A.V."/>
            <person name="Dunfield P.F."/>
            <person name="Feng L."/>
            <person name="Wang L."/>
            <person name="Alam M."/>
        </authorList>
    </citation>
    <scope>NUCLEOTIDE SEQUENCE [LARGE SCALE GENOMIC DNA]</scope>
    <source>
        <strain evidence="2">Isolate V4</strain>
    </source>
</reference>
<evidence type="ECO:0000313" key="1">
    <source>
        <dbReference type="EMBL" id="ACD83973.1"/>
    </source>
</evidence>
<protein>
    <submittedName>
        <fullName evidence="1">Uncharacterized protein</fullName>
    </submittedName>
</protein>
<sequence length="60" mass="6710">MALLVIALGFRKSRLVVIGLGTEMNSQVIGKRAFFLPFQNIKRFIGLFGTTLRSTLLLKN</sequence>
<dbReference type="AlphaFoldDB" id="B3DY21"/>
<dbReference type="EMBL" id="CP000975">
    <property type="protein sequence ID" value="ACD83973.1"/>
    <property type="molecule type" value="Genomic_DNA"/>
</dbReference>
<name>B3DY21_METI4</name>
<accession>B3DY21</accession>
<dbReference type="STRING" id="481448.Minf_1919"/>
<evidence type="ECO:0000313" key="2">
    <source>
        <dbReference type="Proteomes" id="UP000009149"/>
    </source>
</evidence>
<proteinExistence type="predicted"/>